<organism evidence="9 10">
    <name type="scientific">Saponaria officinalis</name>
    <name type="common">Common soapwort</name>
    <name type="synonym">Lychnis saponaria</name>
    <dbReference type="NCBI Taxonomy" id="3572"/>
    <lineage>
        <taxon>Eukaryota</taxon>
        <taxon>Viridiplantae</taxon>
        <taxon>Streptophyta</taxon>
        <taxon>Embryophyta</taxon>
        <taxon>Tracheophyta</taxon>
        <taxon>Spermatophyta</taxon>
        <taxon>Magnoliopsida</taxon>
        <taxon>eudicotyledons</taxon>
        <taxon>Gunneridae</taxon>
        <taxon>Pentapetalae</taxon>
        <taxon>Caryophyllales</taxon>
        <taxon>Caryophyllaceae</taxon>
        <taxon>Caryophylleae</taxon>
        <taxon>Saponaria</taxon>
    </lineage>
</organism>
<evidence type="ECO:0000256" key="3">
    <source>
        <dbReference type="ARBA" id="ARBA00022821"/>
    </source>
</evidence>
<dbReference type="AlphaFoldDB" id="A0AAW1IMQ8"/>
<dbReference type="InterPro" id="IPR002182">
    <property type="entry name" value="NB-ARC"/>
</dbReference>
<dbReference type="PANTHER" id="PTHR36766:SF35">
    <property type="entry name" value="DISEASE RESISTANCE PROTEIN RGA3"/>
    <property type="match status" value="1"/>
</dbReference>
<dbReference type="InterPro" id="IPR036388">
    <property type="entry name" value="WH-like_DNA-bd_sf"/>
</dbReference>
<evidence type="ECO:0000259" key="6">
    <source>
        <dbReference type="Pfam" id="PF18052"/>
    </source>
</evidence>
<dbReference type="GO" id="GO:0043531">
    <property type="term" value="F:ADP binding"/>
    <property type="evidence" value="ECO:0007669"/>
    <property type="project" value="InterPro"/>
</dbReference>
<dbReference type="FunFam" id="3.40.50.300:FF:001091">
    <property type="entry name" value="Probable disease resistance protein At1g61300"/>
    <property type="match status" value="1"/>
</dbReference>
<comment type="caution">
    <text evidence="9">The sequence shown here is derived from an EMBL/GenBank/DDBJ whole genome shotgun (WGS) entry which is preliminary data.</text>
</comment>
<proteinExistence type="predicted"/>
<name>A0AAW1IMQ8_SAPOF</name>
<dbReference type="GO" id="GO:0051707">
    <property type="term" value="P:response to other organism"/>
    <property type="evidence" value="ECO:0007669"/>
    <property type="project" value="UniProtKB-ARBA"/>
</dbReference>
<feature type="domain" description="NB-ARC" evidence="5">
    <location>
        <begin position="172"/>
        <end position="341"/>
    </location>
</feature>
<dbReference type="GO" id="GO:0005524">
    <property type="term" value="F:ATP binding"/>
    <property type="evidence" value="ECO:0007669"/>
    <property type="project" value="UniProtKB-KW"/>
</dbReference>
<dbReference type="InterPro" id="IPR032675">
    <property type="entry name" value="LRR_dom_sf"/>
</dbReference>
<protein>
    <submittedName>
        <fullName evidence="9">Uncharacterized protein</fullName>
    </submittedName>
</protein>
<dbReference type="GO" id="GO:0006952">
    <property type="term" value="P:defense response"/>
    <property type="evidence" value="ECO:0007669"/>
    <property type="project" value="UniProtKB-KW"/>
</dbReference>
<feature type="domain" description="Disease resistance R13L4/SHOC-2-like LRR" evidence="8">
    <location>
        <begin position="556"/>
        <end position="854"/>
    </location>
</feature>
<dbReference type="InterPro" id="IPR027417">
    <property type="entry name" value="P-loop_NTPase"/>
</dbReference>
<dbReference type="InterPro" id="IPR058922">
    <property type="entry name" value="WHD_DRP"/>
</dbReference>
<feature type="domain" description="Disease resistance N-terminal" evidence="6">
    <location>
        <begin position="21"/>
        <end position="96"/>
    </location>
</feature>
<dbReference type="Pfam" id="PF23598">
    <property type="entry name" value="LRR_14"/>
    <property type="match status" value="2"/>
</dbReference>
<dbReference type="Pfam" id="PF23559">
    <property type="entry name" value="WHD_DRP"/>
    <property type="match status" value="1"/>
</dbReference>
<dbReference type="InterPro" id="IPR042197">
    <property type="entry name" value="Apaf_helical"/>
</dbReference>
<evidence type="ECO:0000313" key="10">
    <source>
        <dbReference type="Proteomes" id="UP001443914"/>
    </source>
</evidence>
<keyword evidence="1" id="KW-0677">Repeat</keyword>
<dbReference type="Gene3D" id="1.20.5.4130">
    <property type="match status" value="1"/>
</dbReference>
<dbReference type="SUPFAM" id="SSF52540">
    <property type="entry name" value="P-loop containing nucleoside triphosphate hydrolases"/>
    <property type="match status" value="1"/>
</dbReference>
<evidence type="ECO:0000259" key="7">
    <source>
        <dbReference type="Pfam" id="PF23559"/>
    </source>
</evidence>
<evidence type="ECO:0000259" key="8">
    <source>
        <dbReference type="Pfam" id="PF23598"/>
    </source>
</evidence>
<evidence type="ECO:0000256" key="1">
    <source>
        <dbReference type="ARBA" id="ARBA00022737"/>
    </source>
</evidence>
<feature type="domain" description="Disease resistance protein winged helix" evidence="7">
    <location>
        <begin position="422"/>
        <end position="494"/>
    </location>
</feature>
<reference evidence="9" key="1">
    <citation type="submission" date="2024-03" db="EMBL/GenBank/DDBJ databases">
        <title>WGS assembly of Saponaria officinalis var. Norfolk2.</title>
        <authorList>
            <person name="Jenkins J."/>
            <person name="Shu S."/>
            <person name="Grimwood J."/>
            <person name="Barry K."/>
            <person name="Goodstein D."/>
            <person name="Schmutz J."/>
            <person name="Leebens-Mack J."/>
            <person name="Osbourn A."/>
        </authorList>
    </citation>
    <scope>NUCLEOTIDE SEQUENCE [LARGE SCALE GENOMIC DNA]</scope>
    <source>
        <strain evidence="9">JIC</strain>
    </source>
</reference>
<dbReference type="Gene3D" id="3.80.10.10">
    <property type="entry name" value="Ribonuclease Inhibitor"/>
    <property type="match status" value="3"/>
</dbReference>
<dbReference type="EMBL" id="JBDFQZ010000009">
    <property type="protein sequence ID" value="KAK9690929.1"/>
    <property type="molecule type" value="Genomic_DNA"/>
</dbReference>
<keyword evidence="3" id="KW-0611">Plant defense</keyword>
<dbReference type="InterPro" id="IPR041118">
    <property type="entry name" value="Rx_N"/>
</dbReference>
<dbReference type="PANTHER" id="PTHR36766">
    <property type="entry name" value="PLANT BROAD-SPECTRUM MILDEW RESISTANCE PROTEIN RPW8"/>
    <property type="match status" value="1"/>
</dbReference>
<keyword evidence="2" id="KW-0547">Nucleotide-binding</keyword>
<dbReference type="Gene3D" id="1.10.10.10">
    <property type="entry name" value="Winged helix-like DNA-binding domain superfamily/Winged helix DNA-binding domain"/>
    <property type="match status" value="1"/>
</dbReference>
<dbReference type="Pfam" id="PF00931">
    <property type="entry name" value="NB-ARC"/>
    <property type="match status" value="1"/>
</dbReference>
<dbReference type="Gene3D" id="3.40.50.300">
    <property type="entry name" value="P-loop containing nucleotide triphosphate hydrolases"/>
    <property type="match status" value="1"/>
</dbReference>
<evidence type="ECO:0000259" key="5">
    <source>
        <dbReference type="Pfam" id="PF00931"/>
    </source>
</evidence>
<keyword evidence="10" id="KW-1185">Reference proteome</keyword>
<gene>
    <name evidence="9" type="ORF">RND81_09G164000</name>
</gene>
<dbReference type="Gene3D" id="1.10.8.430">
    <property type="entry name" value="Helical domain of apoptotic protease-activating factors"/>
    <property type="match status" value="1"/>
</dbReference>
<sequence>MSELGTVLTVTQTLFAALDCSILQEVLPAFSYKSDLKRLKETVKTVENVLLDAQNKVELTKTESDYLQKLKDAVYDADDLFDKFFTLVDNSESHHHQLPLAEKVRNFFSSRNPLKVSYSMSRNIRKIRNKLNAIADDHAKFGFSVDPRPLRRVEETHSYVHADDVVGREGDATNVIRRLLDSKEDIGFLSIVGVGGVGKTTLAKVVLGDERIKSEFPVRVWVSVSDQAKVSDFKDVLLKILASFGCRLGNIIPTEYVQSKLQSKLRGKKFLLVLDDVWSENLLNWQNIRYFLMIGGTGSRVIVTTRSRETANIIGNDTYELEGLSKENAWRLFEMIAFTKRFKDPELVKIGEKIVENCCRVPLAIKVVGSLLNGKPVDNWQAFETNGLAGTSNGRNEITSVLKFSYDHLEPSLKNCFAYCALFPKSCVINKEMLMNLWEAQGYVVPSYKGQSIESACEEHFSVFLQRCFFSDVQKDEFGDVESFKIHDLMHDLAQNVSGSEICVMTNSSPKLDQGHRHVFDTRQKINKGYLEDTKLRSYLMFEPNHCGDAVGVGNLVKNWMSLRALAFNFLYVNNLPNTLGDLLHLRYLNLANSGFLTLPDSVINLHNLRSLDLRNCRLLAKWPREFTKLANLTHLYIQGCQKLSCMPYGMHKLRNLRVLDEFVVRDEYERSTPNLEQLGDLKALVANLKGKICIKFHCHDLEIEERVVEERYKWERFYLKEAKHLKKMDIHFALPRLGREKDEGNTVKEEVVMDKFQPHRSLREFNLWHYNGEKIGRWGRGQDNWATVLPNLVHIRLANCKRLQQLPSLSKLAYLKSLHLNGLKQLEYMEEDTSRSLITVFFPSLESLEIRGSFKLKGWWSSVQKSNTHRLPAFPRLSQVTIIECPYLTSFPHCLSLQTLSLQGNNKALRITAGKVYSSSSSSDDNNLGLIAESDRVDYLKSLSTQLLTGLYLSGNFDMKSLSEGEEVFKNCSSSLLTLEIQDYSKLESLRGGLEHLTALHSLTIEGCTKLKSLGGALVRLTALQSLTLEGCNGLELEDTEGMPWILLRHNLRRLKLGNLNVEILPVGLKYLTSLEHLHITECELLKALPKWICRFKSLQSLHIESCGAIVSVPKKMKKLKSLQKLKIYKCPHLRVKCDEYWGQQRRRIKHIPRIEIE</sequence>
<keyword evidence="4" id="KW-0067">ATP-binding</keyword>
<evidence type="ECO:0000256" key="4">
    <source>
        <dbReference type="ARBA" id="ARBA00022840"/>
    </source>
</evidence>
<accession>A0AAW1IMQ8</accession>
<evidence type="ECO:0000256" key="2">
    <source>
        <dbReference type="ARBA" id="ARBA00022741"/>
    </source>
</evidence>
<dbReference type="InterPro" id="IPR055414">
    <property type="entry name" value="LRR_R13L4/SHOC2-like"/>
</dbReference>
<dbReference type="SUPFAM" id="SSF52047">
    <property type="entry name" value="RNI-like"/>
    <property type="match status" value="1"/>
</dbReference>
<dbReference type="SUPFAM" id="SSF52058">
    <property type="entry name" value="L domain-like"/>
    <property type="match status" value="1"/>
</dbReference>
<dbReference type="Pfam" id="PF18052">
    <property type="entry name" value="Rx_N"/>
    <property type="match status" value="1"/>
</dbReference>
<feature type="domain" description="Disease resistance R13L4/SHOC-2-like LRR" evidence="8">
    <location>
        <begin position="1003"/>
        <end position="1132"/>
    </location>
</feature>
<dbReference type="Proteomes" id="UP001443914">
    <property type="component" value="Unassembled WGS sequence"/>
</dbReference>
<evidence type="ECO:0000313" key="9">
    <source>
        <dbReference type="EMBL" id="KAK9690929.1"/>
    </source>
</evidence>
<dbReference type="PRINTS" id="PR00364">
    <property type="entry name" value="DISEASERSIST"/>
</dbReference>